<sequence>MTRFFRIALSRHIVINALKVSVVVGSVLNLVNQGGSLLHGGTISWLHLLLNYLVPYCVSSYSAAKNEIELGESNECQFKPTGKH</sequence>
<organism evidence="1 2">
    <name type="scientific">Gallionella capsiferriformans (strain ES-2)</name>
    <name type="common">Gallionella ferruginea capsiferriformans (strain ES-2)</name>
    <dbReference type="NCBI Taxonomy" id="395494"/>
    <lineage>
        <taxon>Bacteria</taxon>
        <taxon>Pseudomonadati</taxon>
        <taxon>Pseudomonadota</taxon>
        <taxon>Betaproteobacteria</taxon>
        <taxon>Nitrosomonadales</taxon>
        <taxon>Gallionellaceae</taxon>
        <taxon>Gallionella</taxon>
    </lineage>
</organism>
<dbReference type="OrthoDB" id="282896at2"/>
<dbReference type="HOGENOM" id="CLU_186816_1_0_4"/>
<protein>
    <submittedName>
        <fullName evidence="1">Uncharacterized protein</fullName>
    </submittedName>
</protein>
<accession>D9SHD6</accession>
<keyword evidence="2" id="KW-1185">Reference proteome</keyword>
<evidence type="ECO:0000313" key="2">
    <source>
        <dbReference type="Proteomes" id="UP000001235"/>
    </source>
</evidence>
<dbReference type="InterPro" id="IPR047700">
    <property type="entry name" value="NrtS-like"/>
</dbReference>
<evidence type="ECO:0000313" key="1">
    <source>
        <dbReference type="EMBL" id="ADL55933.1"/>
    </source>
</evidence>
<reference evidence="1 2" key="1">
    <citation type="submission" date="2010-08" db="EMBL/GenBank/DDBJ databases">
        <title>Complete sequence of Gallionella capsiferriformans ES-2.</title>
        <authorList>
            <consortium name="US DOE Joint Genome Institute"/>
            <person name="Lucas S."/>
            <person name="Copeland A."/>
            <person name="Lapidus A."/>
            <person name="Cheng J.-F."/>
            <person name="Bruce D."/>
            <person name="Goodwin L."/>
            <person name="Pitluck S."/>
            <person name="Chertkov O."/>
            <person name="Davenport K.W."/>
            <person name="Detter J.C."/>
            <person name="Han C."/>
            <person name="Tapia R."/>
            <person name="Land M."/>
            <person name="Hauser L."/>
            <person name="Chang Y.-J."/>
            <person name="Jeffries C."/>
            <person name="Kyrpides N."/>
            <person name="Ivanova N."/>
            <person name="Mikhailova N."/>
            <person name="Shelobolina E.S."/>
            <person name="Picardal F."/>
            <person name="Roden E."/>
            <person name="Emerson D."/>
            <person name="Woyke T."/>
        </authorList>
    </citation>
    <scope>NUCLEOTIDE SEQUENCE [LARGE SCALE GENOMIC DNA]</scope>
    <source>
        <strain evidence="1 2">ES-2</strain>
    </source>
</reference>
<dbReference type="eggNOG" id="ENOG5032C6E">
    <property type="taxonomic scope" value="Bacteria"/>
</dbReference>
<dbReference type="RefSeq" id="WP_013293866.1">
    <property type="nucleotide sequence ID" value="NC_014394.1"/>
</dbReference>
<dbReference type="Proteomes" id="UP000001235">
    <property type="component" value="Chromosome"/>
</dbReference>
<dbReference type="KEGG" id="gca:Galf_1927"/>
<dbReference type="NCBIfam" id="NF038050">
    <property type="entry name" value="NrtS"/>
    <property type="match status" value="1"/>
</dbReference>
<dbReference type="EMBL" id="CP002159">
    <property type="protein sequence ID" value="ADL55933.1"/>
    <property type="molecule type" value="Genomic_DNA"/>
</dbReference>
<gene>
    <name evidence="1" type="ordered locus">Galf_1927</name>
</gene>
<dbReference type="STRING" id="395494.Galf_1927"/>
<dbReference type="AlphaFoldDB" id="D9SHD6"/>
<proteinExistence type="predicted"/>
<name>D9SHD6_GALCS</name>